<dbReference type="EMBL" id="AFPZ01000011">
    <property type="protein sequence ID" value="EGQ27633.1"/>
    <property type="molecule type" value="Genomic_DNA"/>
</dbReference>
<dbReference type="HOGENOM" id="CLU_2738031_0_0_9"/>
<comment type="caution">
    <text evidence="1">The sequence shown here is derived from an EMBL/GenBank/DDBJ whole genome shotgun (WGS) entry which is preliminary data.</text>
</comment>
<evidence type="ECO:0000313" key="2">
    <source>
        <dbReference type="Proteomes" id="UP000005316"/>
    </source>
</evidence>
<accession>F9DNJ9</accession>
<proteinExistence type="predicted"/>
<dbReference type="Proteomes" id="UP000005316">
    <property type="component" value="Unassembled WGS sequence"/>
</dbReference>
<sequence>MMVAPRKQSPFVLITSGRLGFFFHQKRKAPFSLDRRWKPSHKGVLCLFGWAETSREAGARSWMCSKVKDAV</sequence>
<reference evidence="1 2" key="1">
    <citation type="submission" date="2011-04" db="EMBL/GenBank/DDBJ databases">
        <authorList>
            <person name="Muzny D."/>
            <person name="Qin X."/>
            <person name="Deng J."/>
            <person name="Jiang H."/>
            <person name="Liu Y."/>
            <person name="Qu J."/>
            <person name="Song X.-Z."/>
            <person name="Zhang L."/>
            <person name="Thornton R."/>
            <person name="Coyle M."/>
            <person name="Francisco L."/>
            <person name="Jackson L."/>
            <person name="Javaid M."/>
            <person name="Korchina V."/>
            <person name="Kovar C."/>
            <person name="Mata R."/>
            <person name="Mathew T."/>
            <person name="Ngo R."/>
            <person name="Nguyen L."/>
            <person name="Nguyen N."/>
            <person name="Okwuonu G."/>
            <person name="Ongeri F."/>
            <person name="Pham C."/>
            <person name="Simmons D."/>
            <person name="Wilczek-Boney K."/>
            <person name="Hale W."/>
            <person name="Jakkamsetti A."/>
            <person name="Pham P."/>
            <person name="Ruth R."/>
            <person name="San Lucas F."/>
            <person name="Warren J."/>
            <person name="Zhang J."/>
            <person name="Zhao Z."/>
            <person name="Zhou C."/>
            <person name="Zhu D."/>
            <person name="Lee S."/>
            <person name="Bess C."/>
            <person name="Blankenburg K."/>
            <person name="Forbes L."/>
            <person name="Fu Q."/>
            <person name="Gubbala S."/>
            <person name="Hirani K."/>
            <person name="Jayaseelan J.C."/>
            <person name="Lara F."/>
            <person name="Munidasa M."/>
            <person name="Palculict T."/>
            <person name="Patil S."/>
            <person name="Pu L.-L."/>
            <person name="Saada N."/>
            <person name="Tang L."/>
            <person name="Weissenberger G."/>
            <person name="Zhu Y."/>
            <person name="Hemphill L."/>
            <person name="Shang Y."/>
            <person name="Youmans B."/>
            <person name="Ayvaz T."/>
            <person name="Ross M."/>
            <person name="Santibanez J."/>
            <person name="Aqrawi P."/>
            <person name="Gross S."/>
            <person name="Joshi V."/>
            <person name="Fowler G."/>
            <person name="Nazareth L."/>
            <person name="Reid J."/>
            <person name="Worley K."/>
            <person name="Petrosino J."/>
            <person name="Highlander S."/>
            <person name="Gibbs R."/>
        </authorList>
    </citation>
    <scope>NUCLEOTIDE SEQUENCE [LARGE SCALE GENOMIC DNA]</scope>
    <source>
        <strain evidence="1 2">2681</strain>
    </source>
</reference>
<dbReference type="AlphaFoldDB" id="F9DNJ9"/>
<protein>
    <submittedName>
        <fullName evidence="1">Uncharacterized protein</fullName>
    </submittedName>
</protein>
<name>F9DNJ9_9BACL</name>
<gene>
    <name evidence="1" type="ORF">HMPREF9372_0379</name>
</gene>
<evidence type="ECO:0000313" key="1">
    <source>
        <dbReference type="EMBL" id="EGQ27633.1"/>
    </source>
</evidence>
<organism evidence="1 2">
    <name type="scientific">Sporosarcina newyorkensis 2681</name>
    <dbReference type="NCBI Taxonomy" id="1027292"/>
    <lineage>
        <taxon>Bacteria</taxon>
        <taxon>Bacillati</taxon>
        <taxon>Bacillota</taxon>
        <taxon>Bacilli</taxon>
        <taxon>Bacillales</taxon>
        <taxon>Caryophanaceae</taxon>
        <taxon>Sporosarcina</taxon>
    </lineage>
</organism>